<dbReference type="InterPro" id="IPR046537">
    <property type="entry name" value="DUF6602"/>
</dbReference>
<evidence type="ECO:0000313" key="3">
    <source>
        <dbReference type="Proteomes" id="UP000006690"/>
    </source>
</evidence>
<evidence type="ECO:0000259" key="1">
    <source>
        <dbReference type="Pfam" id="PF20247"/>
    </source>
</evidence>
<feature type="domain" description="DUF6602" evidence="1">
    <location>
        <begin position="21"/>
        <end position="124"/>
    </location>
</feature>
<dbReference type="Proteomes" id="UP000006690">
    <property type="component" value="Chromosome"/>
</dbReference>
<accession>A0A0H3KVH0</accession>
<dbReference type="RefSeq" id="WP_014593551.1">
    <property type="nucleotide sequence ID" value="NC_017531.2"/>
</dbReference>
<name>A0A0H3KVH0_PANAA</name>
<dbReference type="Pfam" id="PF20247">
    <property type="entry name" value="DUF6602"/>
    <property type="match status" value="1"/>
</dbReference>
<dbReference type="eggNOG" id="ENOG5031GZ4">
    <property type="taxonomic scope" value="Bacteria"/>
</dbReference>
<dbReference type="KEGG" id="paj:PAJ_0981"/>
<proteinExistence type="predicted"/>
<dbReference type="PATRIC" id="fig|932677.3.peg.1132"/>
<dbReference type="EMBL" id="AP012032">
    <property type="protein sequence ID" value="BAK11061.1"/>
    <property type="molecule type" value="Genomic_DNA"/>
</dbReference>
<dbReference type="HOGENOM" id="CLU_1033434_0_0_6"/>
<organism evidence="2 3">
    <name type="scientific">Pantoea ananatis (strain AJ13355)</name>
    <dbReference type="NCBI Taxonomy" id="932677"/>
    <lineage>
        <taxon>Bacteria</taxon>
        <taxon>Pseudomonadati</taxon>
        <taxon>Pseudomonadota</taxon>
        <taxon>Gammaproteobacteria</taxon>
        <taxon>Enterobacterales</taxon>
        <taxon>Erwiniaceae</taxon>
        <taxon>Pantoea</taxon>
    </lineage>
</organism>
<gene>
    <name evidence="2" type="ordered locus">PAJ_0981</name>
</gene>
<dbReference type="AlphaFoldDB" id="A0A0H3KVH0"/>
<reference evidence="3" key="1">
    <citation type="journal article" date="2012" name="Appl. Microbiol. Biotechnol.">
        <title>The complete genome sequence of Pantoea ananatis AJ13355, an organism with great biotechnological potential.</title>
        <authorList>
            <person name="Hara Y."/>
            <person name="Kadotani N."/>
            <person name="Izui H."/>
            <person name="Katashkina J.I."/>
            <person name="Kuvaeva T.M."/>
            <person name="Andreeva I.G."/>
            <person name="Golubeva L.I."/>
            <person name="Malko D.B."/>
            <person name="Makeev V.J."/>
            <person name="Mashko S.V."/>
            <person name="Kozlov Y.I."/>
        </authorList>
    </citation>
    <scope>NUCLEOTIDE SEQUENCE [LARGE SCALE GENOMIC DNA]</scope>
    <source>
        <strain evidence="3">AJ13355</strain>
    </source>
</reference>
<protein>
    <recommendedName>
        <fullName evidence="1">DUF6602 domain-containing protein</fullName>
    </recommendedName>
</protein>
<dbReference type="CDD" id="cd21173">
    <property type="entry name" value="NucC-like"/>
    <property type="match status" value="1"/>
</dbReference>
<evidence type="ECO:0000313" key="2">
    <source>
        <dbReference type="EMBL" id="BAK11061.1"/>
    </source>
</evidence>
<dbReference type="OrthoDB" id="7068262at2"/>
<sequence length="269" mass="29594">MLLAHMSAVEEQLLATSKIPANSGHSLHKGTPREAFIREFLEAHLPSTLAIGTGEIIDSESSPNSARRQFDIVIYKRNLPKLDFGGGVSGFLVESVIATIEVKSTLDKAGMEQAITAAHQAKKLKKNEQWSFSSGYIPPAILNFVVAYDGPQQMDTILGWIIEIENKLGFAGNDLPLGEQRIRVPSESIDGVFLLDRGFVTFDNFPNGFLNDEARGKMPKAKWVAATVQRGSLLWLFQMLTQASMNISGTFLNLVPYMEKLKVNIRTGG</sequence>